<organism evidence="2">
    <name type="scientific">Rosellinia necatrix</name>
    <name type="common">White root-rot fungus</name>
    <dbReference type="NCBI Taxonomy" id="77044"/>
    <lineage>
        <taxon>Eukaryota</taxon>
        <taxon>Fungi</taxon>
        <taxon>Dikarya</taxon>
        <taxon>Ascomycota</taxon>
        <taxon>Pezizomycotina</taxon>
        <taxon>Sordariomycetes</taxon>
        <taxon>Xylariomycetidae</taxon>
        <taxon>Xylariales</taxon>
        <taxon>Xylariaceae</taxon>
        <taxon>Rosellinia</taxon>
    </lineage>
</organism>
<keyword evidence="3" id="KW-1185">Reference proteome</keyword>
<sequence length="73" mass="7681">MGKCARKDAEAPSGPSSLAQLRTSATPLSDHCIQNVNAADFNYGQRRVICTFHGKPSTPDPEPGVPITSTGLL</sequence>
<evidence type="ECO:0000256" key="1">
    <source>
        <dbReference type="SAM" id="MobiDB-lite"/>
    </source>
</evidence>
<dbReference type="EMBL" id="DF977485">
    <property type="protein sequence ID" value="GAW26639.1"/>
    <property type="molecule type" value="Genomic_DNA"/>
</dbReference>
<feature type="region of interest" description="Disordered" evidence="1">
    <location>
        <begin position="54"/>
        <end position="73"/>
    </location>
</feature>
<accession>A0A1S8A9C4</accession>
<evidence type="ECO:0000313" key="2">
    <source>
        <dbReference type="EMBL" id="GAW26639.1"/>
    </source>
</evidence>
<name>A0A1S8A9C4_ROSNE</name>
<dbReference type="AlphaFoldDB" id="A0A1S8A9C4"/>
<feature type="compositionally biased region" description="Basic and acidic residues" evidence="1">
    <location>
        <begin position="1"/>
        <end position="10"/>
    </location>
</feature>
<dbReference type="Proteomes" id="UP000054516">
    <property type="component" value="Unassembled WGS sequence"/>
</dbReference>
<evidence type="ECO:0000313" key="3">
    <source>
        <dbReference type="Proteomes" id="UP000054516"/>
    </source>
</evidence>
<feature type="region of interest" description="Disordered" evidence="1">
    <location>
        <begin position="1"/>
        <end position="20"/>
    </location>
</feature>
<proteinExistence type="predicted"/>
<reference evidence="2" key="1">
    <citation type="submission" date="2016-03" db="EMBL/GenBank/DDBJ databases">
        <title>Draft genome sequence of Rosellinia necatrix.</title>
        <authorList>
            <person name="Kanematsu S."/>
        </authorList>
    </citation>
    <scope>NUCLEOTIDE SEQUENCE [LARGE SCALE GENOMIC DNA]</scope>
    <source>
        <strain evidence="2">W97</strain>
    </source>
</reference>
<gene>
    <name evidence="2" type="ORF">SAMD00023353_4000720</name>
</gene>
<protein>
    <submittedName>
        <fullName evidence="2">Uncharacterized protein</fullName>
    </submittedName>
</protein>